<keyword evidence="3 9" id="KW-0812">Transmembrane</keyword>
<keyword evidence="5 9" id="KW-1133">Transmembrane helix</keyword>
<feature type="transmembrane region" description="Helical" evidence="10">
    <location>
        <begin position="100"/>
        <end position="124"/>
    </location>
</feature>
<accession>A0A1Y6K2K7</accession>
<reference evidence="14" key="1">
    <citation type="submission" date="2017-05" db="EMBL/GenBank/DDBJ databases">
        <authorList>
            <person name="Kirkegaard R."/>
            <person name="Mcilroy J S."/>
        </authorList>
    </citation>
    <scope>NUCLEOTIDE SEQUENCE [LARGE SCALE GENOMIC DNA]</scope>
</reference>
<dbReference type="PANTHER" id="PTHR22777">
    <property type="entry name" value="HEMOLYSIN-RELATED"/>
    <property type="match status" value="1"/>
</dbReference>
<dbReference type="AlphaFoldDB" id="A0A1Y6K2K7"/>
<protein>
    <recommendedName>
        <fullName evidence="15">Hemolysin</fullName>
    </recommendedName>
</protein>
<dbReference type="InterPro" id="IPR002550">
    <property type="entry name" value="CNNM"/>
</dbReference>
<evidence type="ECO:0000256" key="8">
    <source>
        <dbReference type="PROSITE-ProRule" id="PRU00703"/>
    </source>
</evidence>
<dbReference type="SMART" id="SM00116">
    <property type="entry name" value="CBS"/>
    <property type="match status" value="2"/>
</dbReference>
<dbReference type="Gene3D" id="3.10.580.10">
    <property type="entry name" value="CBS-domain"/>
    <property type="match status" value="1"/>
</dbReference>
<gene>
    <name evidence="13" type="ORF">CFX1CAM_0731</name>
</gene>
<dbReference type="EMBL" id="LT859958">
    <property type="protein sequence ID" value="SMX53796.1"/>
    <property type="molecule type" value="Genomic_DNA"/>
</dbReference>
<dbReference type="CDD" id="cd04590">
    <property type="entry name" value="CBS_pair_CorC_HlyC_assoc"/>
    <property type="match status" value="1"/>
</dbReference>
<dbReference type="SMART" id="SM01091">
    <property type="entry name" value="CorC_HlyC"/>
    <property type="match status" value="1"/>
</dbReference>
<dbReference type="OrthoDB" id="9798188at2"/>
<dbReference type="KEGG" id="abat:CFX1CAM_0731"/>
<dbReference type="SUPFAM" id="SSF56176">
    <property type="entry name" value="FAD-binding/transporter-associated domain-like"/>
    <property type="match status" value="1"/>
</dbReference>
<dbReference type="InterPro" id="IPR036318">
    <property type="entry name" value="FAD-bd_PCMH-like_sf"/>
</dbReference>
<dbReference type="Gene3D" id="3.30.465.10">
    <property type="match status" value="1"/>
</dbReference>
<evidence type="ECO:0000256" key="4">
    <source>
        <dbReference type="ARBA" id="ARBA00022737"/>
    </source>
</evidence>
<keyword evidence="6 8" id="KW-0129">CBS domain</keyword>
<dbReference type="InterPro" id="IPR005170">
    <property type="entry name" value="Transptr-assoc_dom"/>
</dbReference>
<evidence type="ECO:0000256" key="7">
    <source>
        <dbReference type="ARBA" id="ARBA00023136"/>
    </source>
</evidence>
<keyword evidence="7 9" id="KW-0472">Membrane</keyword>
<evidence type="ECO:0000259" key="11">
    <source>
        <dbReference type="PROSITE" id="PS51371"/>
    </source>
</evidence>
<dbReference type="GO" id="GO:0050660">
    <property type="term" value="F:flavin adenine dinucleotide binding"/>
    <property type="evidence" value="ECO:0007669"/>
    <property type="project" value="InterPro"/>
</dbReference>
<dbReference type="SUPFAM" id="SSF54631">
    <property type="entry name" value="CBS-domain pair"/>
    <property type="match status" value="1"/>
</dbReference>
<dbReference type="Pfam" id="PF03471">
    <property type="entry name" value="CorC_HlyC"/>
    <property type="match status" value="1"/>
</dbReference>
<feature type="transmembrane region" description="Helical" evidence="10">
    <location>
        <begin position="6"/>
        <end position="29"/>
    </location>
</feature>
<evidence type="ECO:0000256" key="5">
    <source>
        <dbReference type="ARBA" id="ARBA00022989"/>
    </source>
</evidence>
<evidence type="ECO:0000256" key="6">
    <source>
        <dbReference type="ARBA" id="ARBA00023122"/>
    </source>
</evidence>
<dbReference type="PROSITE" id="PS51371">
    <property type="entry name" value="CBS"/>
    <property type="match status" value="2"/>
</dbReference>
<proteinExistence type="inferred from homology"/>
<evidence type="ECO:0000313" key="14">
    <source>
        <dbReference type="Proteomes" id="UP000195514"/>
    </source>
</evidence>
<evidence type="ECO:0000256" key="10">
    <source>
        <dbReference type="SAM" id="Phobius"/>
    </source>
</evidence>
<evidence type="ECO:0000259" key="12">
    <source>
        <dbReference type="PROSITE" id="PS51846"/>
    </source>
</evidence>
<organism evidence="13 14">
    <name type="scientific">Candidatus Brevifilum fermentans</name>
    <dbReference type="NCBI Taxonomy" id="1986204"/>
    <lineage>
        <taxon>Bacteria</taxon>
        <taxon>Bacillati</taxon>
        <taxon>Chloroflexota</taxon>
        <taxon>Anaerolineae</taxon>
        <taxon>Anaerolineales</taxon>
        <taxon>Anaerolineaceae</taxon>
        <taxon>Candidatus Brevifilum</taxon>
    </lineage>
</organism>
<feature type="domain" description="CNNM transmembrane" evidence="12">
    <location>
        <begin position="1"/>
        <end position="204"/>
    </location>
</feature>
<feature type="transmembrane region" description="Helical" evidence="10">
    <location>
        <begin position="60"/>
        <end position="80"/>
    </location>
</feature>
<keyword evidence="14" id="KW-1185">Reference proteome</keyword>
<evidence type="ECO:0000256" key="3">
    <source>
        <dbReference type="ARBA" id="ARBA00022692"/>
    </source>
</evidence>
<evidence type="ECO:0008006" key="15">
    <source>
        <dbReference type="Google" id="ProtNLM"/>
    </source>
</evidence>
<dbReference type="InterPro" id="IPR000644">
    <property type="entry name" value="CBS_dom"/>
</dbReference>
<evidence type="ECO:0000256" key="2">
    <source>
        <dbReference type="ARBA" id="ARBA00006337"/>
    </source>
</evidence>
<dbReference type="InterPro" id="IPR016169">
    <property type="entry name" value="FAD-bd_PCMH_sub2"/>
</dbReference>
<sequence length="443" mass="49424">MPIYVNILIILILFGFNAFFAMYEIAMVASKKIRLQQRADEGAKGASVALKMLQDPDQHYLSTVQILITLIDTLAGGIGGANLSIPLAEQVAKIPWLTNYAGILSLVFVVVVIAYFSIVLGELIPKRMAVSKPENIVVALSPFIFRLTKLFRPLTLFLAASTNLGLKLFQINTDKDPSITTDEIKGYIEEGRQFGLIQDAEQEMFSSILRLGDRRVEALMTPRLELTWIDINAPIEEIWQQILTSPHSRIPVADGDLDQTIGYIKVRDLLGHRPDDPDFNIRDFIKDPVYLPGNMAALKALDAIQNSGVHLAIILDEYGGISGMTTEYDILEAIVGEIPEDSMDTDVMVYQREDGSWLFDGLLVIDELKEILHFSVMPGEERSAYQTLSGFVMSQLGYIPKTGAKFTYEGYCFEVVDMDGRRVDRVLVTPLPDESAQQDQPIN</sequence>
<dbReference type="Pfam" id="PF01595">
    <property type="entry name" value="CNNM"/>
    <property type="match status" value="1"/>
</dbReference>
<dbReference type="Proteomes" id="UP000195514">
    <property type="component" value="Chromosome I"/>
</dbReference>
<dbReference type="PROSITE" id="PS51846">
    <property type="entry name" value="CNNM"/>
    <property type="match status" value="1"/>
</dbReference>
<evidence type="ECO:0000256" key="9">
    <source>
        <dbReference type="PROSITE-ProRule" id="PRU01193"/>
    </source>
</evidence>
<dbReference type="Pfam" id="PF00571">
    <property type="entry name" value="CBS"/>
    <property type="match status" value="2"/>
</dbReference>
<dbReference type="InterPro" id="IPR046342">
    <property type="entry name" value="CBS_dom_sf"/>
</dbReference>
<dbReference type="PANTHER" id="PTHR22777:SF17">
    <property type="entry name" value="UPF0053 PROTEIN SLL0260"/>
    <property type="match status" value="1"/>
</dbReference>
<keyword evidence="4" id="KW-0677">Repeat</keyword>
<evidence type="ECO:0000256" key="1">
    <source>
        <dbReference type="ARBA" id="ARBA00004141"/>
    </source>
</evidence>
<feature type="domain" description="CBS" evidence="11">
    <location>
        <begin position="284"/>
        <end position="340"/>
    </location>
</feature>
<feature type="domain" description="CBS" evidence="11">
    <location>
        <begin position="220"/>
        <end position="279"/>
    </location>
</feature>
<name>A0A1Y6K2K7_9CHLR</name>
<evidence type="ECO:0000313" key="13">
    <source>
        <dbReference type="EMBL" id="SMX53796.1"/>
    </source>
</evidence>
<comment type="subcellular location">
    <subcellularLocation>
        <location evidence="1">Membrane</location>
        <topology evidence="1">Multi-pass membrane protein</topology>
    </subcellularLocation>
</comment>
<dbReference type="RefSeq" id="WP_087861713.1">
    <property type="nucleotide sequence ID" value="NZ_LT859958.1"/>
</dbReference>
<dbReference type="InterPro" id="IPR044751">
    <property type="entry name" value="Ion_transp-like_CBS"/>
</dbReference>
<dbReference type="GO" id="GO:0005886">
    <property type="term" value="C:plasma membrane"/>
    <property type="evidence" value="ECO:0007669"/>
    <property type="project" value="TreeGrafter"/>
</dbReference>
<comment type="similarity">
    <text evidence="2">Belongs to the UPF0053 family.</text>
</comment>